<keyword evidence="5" id="KW-0067">ATP-binding</keyword>
<name>A0A918VRS8_9ACTN</name>
<dbReference type="CDD" id="cd00882">
    <property type="entry name" value="Ras_like_GTPase"/>
    <property type="match status" value="1"/>
</dbReference>
<dbReference type="PANTHER" id="PTHR42708:SF1">
    <property type="entry name" value="GLIDING MOTILITY PROTEIN MGLA"/>
    <property type="match status" value="1"/>
</dbReference>
<organism evidence="5 6">
    <name type="scientific">Streptomyces echinoruber</name>
    <dbReference type="NCBI Taxonomy" id="68898"/>
    <lineage>
        <taxon>Bacteria</taxon>
        <taxon>Bacillati</taxon>
        <taxon>Actinomycetota</taxon>
        <taxon>Actinomycetes</taxon>
        <taxon>Kitasatosporales</taxon>
        <taxon>Streptomycetaceae</taxon>
        <taxon>Streptomyces</taxon>
    </lineage>
</organism>
<protein>
    <submittedName>
        <fullName evidence="5">ATP-binding protein</fullName>
    </submittedName>
</protein>
<comment type="caution">
    <text evidence="5">The sequence shown here is derived from an EMBL/GenBank/DDBJ whole genome shotgun (WGS) entry which is preliminary data.</text>
</comment>
<dbReference type="InterPro" id="IPR052705">
    <property type="entry name" value="Gliding_Motility_GTPase"/>
</dbReference>
<evidence type="ECO:0000313" key="6">
    <source>
        <dbReference type="Proteomes" id="UP000623010"/>
    </source>
</evidence>
<keyword evidence="2" id="KW-0547">Nucleotide-binding</keyword>
<proteinExistence type="inferred from homology"/>
<sequence>MRIPRPSEASAPAGAETAVRETSGPAVLKIVVAGGFGVGKTTFVGAVSEIPPLTTEEYLTQAGAATDRLEGVAGKTTTTVAFDFGRLTLEVPVPLELFLFGAPGQDRFLDIWHDLSHGAVGAVVLADTRRLDTSFTAVTFFEQIGLPFVVAVNEFEGAHRYPEHEIRDAFGLHRGVPVLACDARVPASVAGVLLALVGHALSTTPAESTRPTDPALLDA</sequence>
<dbReference type="Gene3D" id="3.40.50.300">
    <property type="entry name" value="P-loop containing nucleotide triphosphate hydrolases"/>
    <property type="match status" value="1"/>
</dbReference>
<dbReference type="EMBL" id="BMWH01000056">
    <property type="protein sequence ID" value="GHA18587.1"/>
    <property type="molecule type" value="Genomic_DNA"/>
</dbReference>
<keyword evidence="3" id="KW-0378">Hydrolase</keyword>
<keyword evidence="6" id="KW-1185">Reference proteome</keyword>
<evidence type="ECO:0000313" key="5">
    <source>
        <dbReference type="EMBL" id="GHA18587.1"/>
    </source>
</evidence>
<evidence type="ECO:0000256" key="1">
    <source>
        <dbReference type="ARBA" id="ARBA00005290"/>
    </source>
</evidence>
<dbReference type="RefSeq" id="WP_190061170.1">
    <property type="nucleotide sequence ID" value="NZ_BMWH01000056.1"/>
</dbReference>
<accession>A0A918VRS8</accession>
<dbReference type="InterPro" id="IPR027417">
    <property type="entry name" value="P-loop_NTPase"/>
</dbReference>
<gene>
    <name evidence="5" type="ORF">GCM10010389_65640</name>
</gene>
<evidence type="ECO:0000256" key="2">
    <source>
        <dbReference type="ARBA" id="ARBA00022741"/>
    </source>
</evidence>
<dbReference type="GO" id="GO:0005524">
    <property type="term" value="F:ATP binding"/>
    <property type="evidence" value="ECO:0007669"/>
    <property type="project" value="UniProtKB-KW"/>
</dbReference>
<dbReference type="Proteomes" id="UP000623010">
    <property type="component" value="Unassembled WGS sequence"/>
</dbReference>
<evidence type="ECO:0000256" key="4">
    <source>
        <dbReference type="ARBA" id="ARBA00023134"/>
    </source>
</evidence>
<dbReference type="SUPFAM" id="SSF52540">
    <property type="entry name" value="P-loop containing nucleoside triphosphate hydrolases"/>
    <property type="match status" value="1"/>
</dbReference>
<dbReference type="Pfam" id="PF03029">
    <property type="entry name" value="ATP_bind_1"/>
    <property type="match status" value="1"/>
</dbReference>
<reference evidence="5" key="2">
    <citation type="submission" date="2020-09" db="EMBL/GenBank/DDBJ databases">
        <authorList>
            <person name="Sun Q."/>
            <person name="Ohkuma M."/>
        </authorList>
    </citation>
    <scope>NUCLEOTIDE SEQUENCE</scope>
    <source>
        <strain evidence="5">JCM 5016</strain>
    </source>
</reference>
<comment type="similarity">
    <text evidence="1">Belongs to the GPN-loop GTPase family.</text>
</comment>
<reference evidence="5" key="1">
    <citation type="journal article" date="2014" name="Int. J. Syst. Evol. Microbiol.">
        <title>Complete genome sequence of Corynebacterium casei LMG S-19264T (=DSM 44701T), isolated from a smear-ripened cheese.</title>
        <authorList>
            <consortium name="US DOE Joint Genome Institute (JGI-PGF)"/>
            <person name="Walter F."/>
            <person name="Albersmeier A."/>
            <person name="Kalinowski J."/>
            <person name="Ruckert C."/>
        </authorList>
    </citation>
    <scope>NUCLEOTIDE SEQUENCE</scope>
    <source>
        <strain evidence="5">JCM 5016</strain>
    </source>
</reference>
<dbReference type="AlphaFoldDB" id="A0A918VRS8"/>
<dbReference type="PANTHER" id="PTHR42708">
    <property type="entry name" value="ATP/GTP-BINDING PROTEIN-RELATED"/>
    <property type="match status" value="1"/>
</dbReference>
<evidence type="ECO:0000256" key="3">
    <source>
        <dbReference type="ARBA" id="ARBA00022801"/>
    </source>
</evidence>
<dbReference type="GO" id="GO:0005525">
    <property type="term" value="F:GTP binding"/>
    <property type="evidence" value="ECO:0007669"/>
    <property type="project" value="UniProtKB-KW"/>
</dbReference>
<dbReference type="GO" id="GO:0016787">
    <property type="term" value="F:hydrolase activity"/>
    <property type="evidence" value="ECO:0007669"/>
    <property type="project" value="UniProtKB-KW"/>
</dbReference>
<keyword evidence="4" id="KW-0342">GTP-binding</keyword>
<dbReference type="InterPro" id="IPR004130">
    <property type="entry name" value="Gpn"/>
</dbReference>